<evidence type="ECO:0000313" key="3">
    <source>
        <dbReference type="Proteomes" id="UP000242699"/>
    </source>
</evidence>
<gene>
    <name evidence="2" type="ORF">C7B43_21250</name>
</gene>
<dbReference type="InterPro" id="IPR016032">
    <property type="entry name" value="Sig_transdc_resp-reg_C-effctor"/>
</dbReference>
<dbReference type="SUPFAM" id="SSF46894">
    <property type="entry name" value="C-terminal effector domain of the bipartite response regulators"/>
    <property type="match status" value="1"/>
</dbReference>
<feature type="domain" description="RNA polymerase sigma factor 70 region 4 type 2" evidence="1">
    <location>
        <begin position="64"/>
        <end position="113"/>
    </location>
</feature>
<dbReference type="GO" id="GO:0003677">
    <property type="term" value="F:DNA binding"/>
    <property type="evidence" value="ECO:0007669"/>
    <property type="project" value="InterPro"/>
</dbReference>
<reference evidence="2 3" key="1">
    <citation type="journal article" date="2014" name="BMC Genomics">
        <title>Comparison of environmental and isolate Sulfobacillus genomes reveals diverse carbon, sulfur, nitrogen, and hydrogen metabolisms.</title>
        <authorList>
            <person name="Justice N.B."/>
            <person name="Norman A."/>
            <person name="Brown C.T."/>
            <person name="Singh A."/>
            <person name="Thomas B.C."/>
            <person name="Banfield J.F."/>
        </authorList>
    </citation>
    <scope>NUCLEOTIDE SEQUENCE [LARGE SCALE GENOMIC DNA]</scope>
    <source>
        <strain evidence="2">AMDSBA1</strain>
    </source>
</reference>
<dbReference type="GO" id="GO:0006352">
    <property type="term" value="P:DNA-templated transcription initiation"/>
    <property type="evidence" value="ECO:0007669"/>
    <property type="project" value="InterPro"/>
</dbReference>
<dbReference type="EMBL" id="PXYT01000132">
    <property type="protein sequence ID" value="PSR21510.1"/>
    <property type="molecule type" value="Genomic_DNA"/>
</dbReference>
<dbReference type="GO" id="GO:0016987">
    <property type="term" value="F:sigma factor activity"/>
    <property type="evidence" value="ECO:0007669"/>
    <property type="project" value="InterPro"/>
</dbReference>
<evidence type="ECO:0000259" key="1">
    <source>
        <dbReference type="Pfam" id="PF08281"/>
    </source>
</evidence>
<dbReference type="InterPro" id="IPR036388">
    <property type="entry name" value="WH-like_DNA-bd_sf"/>
</dbReference>
<comment type="caution">
    <text evidence="2">The sequence shown here is derived from an EMBL/GenBank/DDBJ whole genome shotgun (WGS) entry which is preliminary data.</text>
</comment>
<dbReference type="AlphaFoldDB" id="A0A2T2WH07"/>
<name>A0A2T2WH07_9FIRM</name>
<sequence length="116" mass="14202">MMREERQAWAWIHVVLQHAAIRWQSRQHRQYPFSPTTWEDNEEMRLWPQMVTPCDYDADPTWWMRHCLARLTPRDRVILQALYAGETQIAIAHRLHCHVRTVYRAIHQIRRLCPYV</sequence>
<evidence type="ECO:0000313" key="2">
    <source>
        <dbReference type="EMBL" id="PSR21510.1"/>
    </source>
</evidence>
<protein>
    <recommendedName>
        <fullName evidence="1">RNA polymerase sigma factor 70 region 4 type 2 domain-containing protein</fullName>
    </recommendedName>
</protein>
<dbReference type="Proteomes" id="UP000242699">
    <property type="component" value="Unassembled WGS sequence"/>
</dbReference>
<dbReference type="InterPro" id="IPR013249">
    <property type="entry name" value="RNA_pol_sigma70_r4_t2"/>
</dbReference>
<organism evidence="2 3">
    <name type="scientific">Sulfobacillus benefaciens</name>
    <dbReference type="NCBI Taxonomy" id="453960"/>
    <lineage>
        <taxon>Bacteria</taxon>
        <taxon>Bacillati</taxon>
        <taxon>Bacillota</taxon>
        <taxon>Clostridia</taxon>
        <taxon>Eubacteriales</taxon>
        <taxon>Clostridiales Family XVII. Incertae Sedis</taxon>
        <taxon>Sulfobacillus</taxon>
    </lineage>
</organism>
<dbReference type="Pfam" id="PF08281">
    <property type="entry name" value="Sigma70_r4_2"/>
    <property type="match status" value="1"/>
</dbReference>
<proteinExistence type="predicted"/>
<accession>A0A2T2WH07</accession>
<dbReference type="Gene3D" id="1.10.10.10">
    <property type="entry name" value="Winged helix-like DNA-binding domain superfamily/Winged helix DNA-binding domain"/>
    <property type="match status" value="1"/>
</dbReference>